<evidence type="ECO:0000313" key="16">
    <source>
        <dbReference type="Proteomes" id="UP000054558"/>
    </source>
</evidence>
<comment type="similarity">
    <text evidence="2 11">Belongs to the cytochrome c family.</text>
</comment>
<evidence type="ECO:0000256" key="13">
    <source>
        <dbReference type="SAM" id="MobiDB-lite"/>
    </source>
</evidence>
<evidence type="ECO:0000256" key="8">
    <source>
        <dbReference type="ARBA" id="ARBA00023004"/>
    </source>
</evidence>
<keyword evidence="8 10" id="KW-0408">Iron</keyword>
<evidence type="ECO:0000256" key="6">
    <source>
        <dbReference type="ARBA" id="ARBA00022723"/>
    </source>
</evidence>
<feature type="region of interest" description="Disordered" evidence="13">
    <location>
        <begin position="1"/>
        <end position="25"/>
    </location>
</feature>
<feature type="region of interest" description="Disordered" evidence="13">
    <location>
        <begin position="124"/>
        <end position="144"/>
    </location>
</feature>
<dbReference type="GO" id="GO:0046872">
    <property type="term" value="F:metal ion binding"/>
    <property type="evidence" value="ECO:0007669"/>
    <property type="project" value="UniProtKB-KW"/>
</dbReference>
<accession>A0A1Y1I5P6</accession>
<feature type="compositionally biased region" description="Basic and acidic residues" evidence="13">
    <location>
        <begin position="1"/>
        <end position="11"/>
    </location>
</feature>
<dbReference type="InterPro" id="IPR036909">
    <property type="entry name" value="Cyt_c-like_dom_sf"/>
</dbReference>
<evidence type="ECO:0000256" key="9">
    <source>
        <dbReference type="ARBA" id="ARBA00023128"/>
    </source>
</evidence>
<dbReference type="EMBL" id="DF237229">
    <property type="protein sequence ID" value="GAQ86284.1"/>
    <property type="molecule type" value="Genomic_DNA"/>
</dbReference>
<comment type="PTM">
    <text evidence="12">Binds 1 heme group per subunit.</text>
</comment>
<evidence type="ECO:0000259" key="14">
    <source>
        <dbReference type="PROSITE" id="PS51007"/>
    </source>
</evidence>
<keyword evidence="3 12" id="KW-0813">Transport</keyword>
<organism evidence="15 16">
    <name type="scientific">Klebsormidium nitens</name>
    <name type="common">Green alga</name>
    <name type="synonym">Ulothrix nitens</name>
    <dbReference type="NCBI Taxonomy" id="105231"/>
    <lineage>
        <taxon>Eukaryota</taxon>
        <taxon>Viridiplantae</taxon>
        <taxon>Streptophyta</taxon>
        <taxon>Klebsormidiophyceae</taxon>
        <taxon>Klebsormidiales</taxon>
        <taxon>Klebsormidiaceae</taxon>
        <taxon>Klebsormidium</taxon>
    </lineage>
</organism>
<evidence type="ECO:0000256" key="2">
    <source>
        <dbReference type="ARBA" id="ARBA00006488"/>
    </source>
</evidence>
<dbReference type="InterPro" id="IPR002327">
    <property type="entry name" value="Cyt_c_1A/1B"/>
</dbReference>
<dbReference type="GO" id="GO:0005758">
    <property type="term" value="C:mitochondrial intermembrane space"/>
    <property type="evidence" value="ECO:0000318"/>
    <property type="project" value="GO_Central"/>
</dbReference>
<evidence type="ECO:0000256" key="11">
    <source>
        <dbReference type="RuleBase" id="RU004426"/>
    </source>
</evidence>
<reference evidence="15 16" key="1">
    <citation type="journal article" date="2014" name="Nat. Commun.">
        <title>Klebsormidium flaccidum genome reveals primary factors for plant terrestrial adaptation.</title>
        <authorList>
            <person name="Hori K."/>
            <person name="Maruyama F."/>
            <person name="Fujisawa T."/>
            <person name="Togashi T."/>
            <person name="Yamamoto N."/>
            <person name="Seo M."/>
            <person name="Sato S."/>
            <person name="Yamada T."/>
            <person name="Mori H."/>
            <person name="Tajima N."/>
            <person name="Moriyama T."/>
            <person name="Ikeuchi M."/>
            <person name="Watanabe M."/>
            <person name="Wada H."/>
            <person name="Kobayashi K."/>
            <person name="Saito M."/>
            <person name="Masuda T."/>
            <person name="Sasaki-Sekimoto Y."/>
            <person name="Mashiguchi K."/>
            <person name="Awai K."/>
            <person name="Shimojima M."/>
            <person name="Masuda S."/>
            <person name="Iwai M."/>
            <person name="Nobusawa T."/>
            <person name="Narise T."/>
            <person name="Kondo S."/>
            <person name="Saito H."/>
            <person name="Sato R."/>
            <person name="Murakawa M."/>
            <person name="Ihara Y."/>
            <person name="Oshima-Yamada Y."/>
            <person name="Ohtaka K."/>
            <person name="Satoh M."/>
            <person name="Sonobe K."/>
            <person name="Ishii M."/>
            <person name="Ohtani R."/>
            <person name="Kanamori-Sato M."/>
            <person name="Honoki R."/>
            <person name="Miyazaki D."/>
            <person name="Mochizuki H."/>
            <person name="Umetsu J."/>
            <person name="Higashi K."/>
            <person name="Shibata D."/>
            <person name="Kamiya Y."/>
            <person name="Sato N."/>
            <person name="Nakamura Y."/>
            <person name="Tabata S."/>
            <person name="Ida S."/>
            <person name="Kurokawa K."/>
            <person name="Ohta H."/>
        </authorList>
    </citation>
    <scope>NUCLEOTIDE SEQUENCE [LARGE SCALE GENOMIC DNA]</scope>
    <source>
        <strain evidence="15 16">NIES-2285</strain>
    </source>
</reference>
<gene>
    <name evidence="15" type="ORF">KFL_002800140</name>
</gene>
<evidence type="ECO:0000256" key="12">
    <source>
        <dbReference type="RuleBase" id="RU004427"/>
    </source>
</evidence>
<evidence type="ECO:0000256" key="10">
    <source>
        <dbReference type="PROSITE-ProRule" id="PRU00433"/>
    </source>
</evidence>
<protein>
    <submittedName>
        <fullName evidence="15">Cytochrome c</fullName>
    </submittedName>
</protein>
<dbReference type="GO" id="GO:0006122">
    <property type="term" value="P:mitochondrial electron transport, ubiquinol to cytochrome c"/>
    <property type="evidence" value="ECO:0000318"/>
    <property type="project" value="GO_Central"/>
</dbReference>
<keyword evidence="7 12" id="KW-0249">Electron transport</keyword>
<keyword evidence="5 12" id="KW-0679">Respiratory chain</keyword>
<keyword evidence="4 10" id="KW-0349">Heme</keyword>
<dbReference type="PRINTS" id="PR00604">
    <property type="entry name" value="CYTCHRMECIAB"/>
</dbReference>
<keyword evidence="6 10" id="KW-0479">Metal-binding</keyword>
<dbReference type="Proteomes" id="UP000054558">
    <property type="component" value="Unassembled WGS sequence"/>
</dbReference>
<dbReference type="OrthoDB" id="449280at2759"/>
<dbReference type="Pfam" id="PF00034">
    <property type="entry name" value="Cytochrom_C"/>
    <property type="match status" value="1"/>
</dbReference>
<dbReference type="Gene3D" id="1.10.760.10">
    <property type="entry name" value="Cytochrome c-like domain"/>
    <property type="match status" value="1"/>
</dbReference>
<evidence type="ECO:0000313" key="15">
    <source>
        <dbReference type="EMBL" id="GAQ86284.1"/>
    </source>
</evidence>
<name>A0A1Y1I5P6_KLENI</name>
<dbReference type="PROSITE" id="PS51007">
    <property type="entry name" value="CYTC"/>
    <property type="match status" value="1"/>
</dbReference>
<keyword evidence="9 12" id="KW-0496">Mitochondrion</keyword>
<evidence type="ECO:0000256" key="1">
    <source>
        <dbReference type="ARBA" id="ARBA00004569"/>
    </source>
</evidence>
<comment type="subcellular location">
    <subcellularLocation>
        <location evidence="1">Mitochondrion intermembrane space</location>
    </subcellularLocation>
</comment>
<evidence type="ECO:0000256" key="5">
    <source>
        <dbReference type="ARBA" id="ARBA00022660"/>
    </source>
</evidence>
<feature type="domain" description="Cytochrome c" evidence="14">
    <location>
        <begin position="16"/>
        <end position="124"/>
    </location>
</feature>
<evidence type="ECO:0000256" key="4">
    <source>
        <dbReference type="ARBA" id="ARBA00022617"/>
    </source>
</evidence>
<proteinExistence type="inferred from homology"/>
<dbReference type="GO" id="GO:0006123">
    <property type="term" value="P:mitochondrial electron transport, cytochrome c to oxygen"/>
    <property type="evidence" value="ECO:0000318"/>
    <property type="project" value="GO_Central"/>
</dbReference>
<dbReference type="GO" id="GO:0009055">
    <property type="term" value="F:electron transfer activity"/>
    <property type="evidence" value="ECO:0000318"/>
    <property type="project" value="GO_Central"/>
</dbReference>
<dbReference type="STRING" id="105231.A0A1Y1I5P6"/>
<dbReference type="InterPro" id="IPR009056">
    <property type="entry name" value="Cyt_c-like_dom"/>
</dbReference>
<evidence type="ECO:0000256" key="7">
    <source>
        <dbReference type="ARBA" id="ARBA00022982"/>
    </source>
</evidence>
<dbReference type="SUPFAM" id="SSF46626">
    <property type="entry name" value="Cytochrome c"/>
    <property type="match status" value="1"/>
</dbReference>
<dbReference type="OMA" id="FFNHNCA"/>
<sequence length="144" mass="16000">MSRAGADKDFSKAPQGDPQRGEEIYKQTCAKCHAINPNATGPDSHGPKAPNLWGLFGRRSGRLPDFPRGYSQALQLKGTIWNEETLYVWLENPQKYVQGTKMDFEGLPEPKDRADVIEYLKKATGPPVRTNERGEAAGRYGNHG</sequence>
<keyword evidence="16" id="KW-1185">Reference proteome</keyword>
<dbReference type="AlphaFoldDB" id="A0A1Y1I5P6"/>
<dbReference type="GO" id="GO:0020037">
    <property type="term" value="F:heme binding"/>
    <property type="evidence" value="ECO:0007669"/>
    <property type="project" value="InterPro"/>
</dbReference>
<evidence type="ECO:0000256" key="3">
    <source>
        <dbReference type="ARBA" id="ARBA00022448"/>
    </source>
</evidence>
<dbReference type="PANTHER" id="PTHR11961">
    <property type="entry name" value="CYTOCHROME C"/>
    <property type="match status" value="1"/>
</dbReference>
<comment type="function">
    <text evidence="12">Electron carrier protein. The oxidized form of the cytochrome c heme group can accept an electron from the heme group of the cytochrome c1 subunit of cytochrome reductase. Cytochrome c then transfers this electron to the cytochrome oxidase complex, the final protein carrier in the mitochondrial electron-transport chain.</text>
</comment>